<dbReference type="RefSeq" id="WP_144159959.1">
    <property type="nucleotide sequence ID" value="NZ_CAUPKR010000023.1"/>
</dbReference>
<proteinExistence type="predicted"/>
<dbReference type="Proteomes" id="UP000812672">
    <property type="component" value="Unassembled WGS sequence"/>
</dbReference>
<feature type="signal peptide" evidence="2">
    <location>
        <begin position="1"/>
        <end position="20"/>
    </location>
</feature>
<evidence type="ECO:0000256" key="1">
    <source>
        <dbReference type="SAM" id="MobiDB-lite"/>
    </source>
</evidence>
<organism evidence="3 4">
    <name type="scientific">Allobacillus halotolerans</name>
    <dbReference type="NCBI Taxonomy" id="570278"/>
    <lineage>
        <taxon>Bacteria</taxon>
        <taxon>Bacillati</taxon>
        <taxon>Bacillota</taxon>
        <taxon>Bacilli</taxon>
        <taxon>Bacillales</taxon>
        <taxon>Bacillaceae</taxon>
        <taxon>Allobacillus</taxon>
    </lineage>
</organism>
<accession>A0ABS6GN81</accession>
<keyword evidence="2" id="KW-0732">Signal</keyword>
<evidence type="ECO:0000313" key="4">
    <source>
        <dbReference type="Proteomes" id="UP000812672"/>
    </source>
</evidence>
<evidence type="ECO:0000256" key="2">
    <source>
        <dbReference type="SAM" id="SignalP"/>
    </source>
</evidence>
<dbReference type="Gene3D" id="2.60.40.420">
    <property type="entry name" value="Cupredoxins - blue copper proteins"/>
    <property type="match status" value="1"/>
</dbReference>
<name>A0ABS6GN81_9BACI</name>
<feature type="region of interest" description="Disordered" evidence="1">
    <location>
        <begin position="24"/>
        <end position="44"/>
    </location>
</feature>
<keyword evidence="4" id="KW-1185">Reference proteome</keyword>
<feature type="chain" id="PRO_5045403582" evidence="2">
    <location>
        <begin position="21"/>
        <end position="126"/>
    </location>
</feature>
<dbReference type="SUPFAM" id="SSF49503">
    <property type="entry name" value="Cupredoxins"/>
    <property type="match status" value="1"/>
</dbReference>
<comment type="caution">
    <text evidence="3">The sequence shown here is derived from an EMBL/GenBank/DDBJ whole genome shotgun (WGS) entry which is preliminary data.</text>
</comment>
<protein>
    <submittedName>
        <fullName evidence="3">Cytochrome C oxidase subunit II</fullName>
    </submittedName>
</protein>
<dbReference type="InterPro" id="IPR008972">
    <property type="entry name" value="Cupredoxin"/>
</dbReference>
<sequence length="126" mass="13343">MKGFKGISFLILMGLILVLAACGGGDDESSASEDQSSSSDTSEKVVLEASNWDFDQEEYQAKAGDVTIELVNAEGMHGITIDELDGFELEGEGSKTVELEAGEYTVRCSIPCGQGHADMVTTIQVS</sequence>
<dbReference type="PROSITE" id="PS51257">
    <property type="entry name" value="PROKAR_LIPOPROTEIN"/>
    <property type="match status" value="1"/>
</dbReference>
<reference evidence="3 4" key="1">
    <citation type="journal article" date="2011" name="Int. J. Syst. Evol. Microbiol.">
        <title>Allobacillus halotolerans gen. nov., sp. nov. isolated from shrimp paste.</title>
        <authorList>
            <person name="Sheu S.Y."/>
            <person name="Arun A.B."/>
            <person name="Jiang S.R."/>
            <person name="Young C.C."/>
            <person name="Chen W.M."/>
        </authorList>
    </citation>
    <scope>NUCLEOTIDE SEQUENCE [LARGE SCALE GENOMIC DNA]</scope>
    <source>
        <strain evidence="3 4">LMG 24826</strain>
    </source>
</reference>
<gene>
    <name evidence="3" type="ORF">KQ486_06060</name>
</gene>
<dbReference type="EMBL" id="JAHLZF010000006">
    <property type="protein sequence ID" value="MBU6080577.1"/>
    <property type="molecule type" value="Genomic_DNA"/>
</dbReference>
<evidence type="ECO:0000313" key="3">
    <source>
        <dbReference type="EMBL" id="MBU6080577.1"/>
    </source>
</evidence>